<gene>
    <name evidence="1" type="ORF">C5167_006758</name>
</gene>
<name>A0A4Y7JI22_PAPSO</name>
<evidence type="ECO:0000313" key="1">
    <source>
        <dbReference type="EMBL" id="RZC59448.1"/>
    </source>
</evidence>
<accession>A0A4Y7JI22</accession>
<reference evidence="1 2" key="1">
    <citation type="journal article" date="2018" name="Science">
        <title>The opium poppy genome and morphinan production.</title>
        <authorList>
            <person name="Guo L."/>
            <person name="Winzer T."/>
            <person name="Yang X."/>
            <person name="Li Y."/>
            <person name="Ning Z."/>
            <person name="He Z."/>
            <person name="Teodor R."/>
            <person name="Lu Y."/>
            <person name="Bowser T.A."/>
            <person name="Graham I.A."/>
            <person name="Ye K."/>
        </authorList>
    </citation>
    <scope>NUCLEOTIDE SEQUENCE [LARGE SCALE GENOMIC DNA]</scope>
    <source>
        <strain evidence="2">cv. HN1</strain>
        <tissue evidence="1">Leaves</tissue>
    </source>
</reference>
<feature type="non-terminal residue" evidence="1">
    <location>
        <position position="43"/>
    </location>
</feature>
<protein>
    <submittedName>
        <fullName evidence="1">Uncharacterized protein</fullName>
    </submittedName>
</protein>
<dbReference type="Proteomes" id="UP000316621">
    <property type="component" value="Chromosome 4"/>
</dbReference>
<dbReference type="AlphaFoldDB" id="A0A4Y7JI22"/>
<proteinExistence type="predicted"/>
<dbReference type="EMBL" id="CM010718">
    <property type="protein sequence ID" value="RZC59448.1"/>
    <property type="molecule type" value="Genomic_DNA"/>
</dbReference>
<evidence type="ECO:0000313" key="2">
    <source>
        <dbReference type="Proteomes" id="UP000316621"/>
    </source>
</evidence>
<sequence>MDYSNNPKKWLAEQVNLELRVNKLFLIDCLWFVTAAGMYLRCN</sequence>
<organism evidence="1 2">
    <name type="scientific">Papaver somniferum</name>
    <name type="common">Opium poppy</name>
    <dbReference type="NCBI Taxonomy" id="3469"/>
    <lineage>
        <taxon>Eukaryota</taxon>
        <taxon>Viridiplantae</taxon>
        <taxon>Streptophyta</taxon>
        <taxon>Embryophyta</taxon>
        <taxon>Tracheophyta</taxon>
        <taxon>Spermatophyta</taxon>
        <taxon>Magnoliopsida</taxon>
        <taxon>Ranunculales</taxon>
        <taxon>Papaveraceae</taxon>
        <taxon>Papaveroideae</taxon>
        <taxon>Papaver</taxon>
    </lineage>
</organism>
<keyword evidence="2" id="KW-1185">Reference proteome</keyword>
<dbReference type="Gramene" id="RZC59448">
    <property type="protein sequence ID" value="RZC59448"/>
    <property type="gene ID" value="C5167_006758"/>
</dbReference>